<evidence type="ECO:0000313" key="3">
    <source>
        <dbReference type="EMBL" id="WOK08833.1"/>
    </source>
</evidence>
<dbReference type="InterPro" id="IPR036641">
    <property type="entry name" value="HPT_dom_sf"/>
</dbReference>
<evidence type="ECO:0000259" key="2">
    <source>
        <dbReference type="PROSITE" id="PS50894"/>
    </source>
</evidence>
<sequence length="115" mass="12821">MANIIDLSYLEKVCEGDTEFMKEMIEAFIDTIPENLTEMQSAHDAADWPLLARIVHKMKPSIAFMGIEELKANVLELEALAKEGKKPAEIKVLVNKVDGTTTQAIAELSELLKTF</sequence>
<name>A0ABZ0IUW0_9BACT</name>
<evidence type="ECO:0000256" key="1">
    <source>
        <dbReference type="PROSITE-ProRule" id="PRU00110"/>
    </source>
</evidence>
<accession>A0ABZ0IUW0</accession>
<keyword evidence="1" id="KW-0597">Phosphoprotein</keyword>
<dbReference type="InterPro" id="IPR008207">
    <property type="entry name" value="Sig_transdc_His_kin_Hpt_dom"/>
</dbReference>
<gene>
    <name evidence="3" type="ORF">RT717_09315</name>
</gene>
<feature type="domain" description="HPt" evidence="2">
    <location>
        <begin position="17"/>
        <end position="115"/>
    </location>
</feature>
<dbReference type="PROSITE" id="PS50894">
    <property type="entry name" value="HPT"/>
    <property type="match status" value="1"/>
</dbReference>
<evidence type="ECO:0000313" key="4">
    <source>
        <dbReference type="Proteomes" id="UP001302349"/>
    </source>
</evidence>
<protein>
    <submittedName>
        <fullName evidence="3">Hpt domain-containing protein</fullName>
    </submittedName>
</protein>
<dbReference type="Pfam" id="PF01627">
    <property type="entry name" value="Hpt"/>
    <property type="match status" value="1"/>
</dbReference>
<proteinExistence type="predicted"/>
<feature type="modified residue" description="Phosphohistidine" evidence="1">
    <location>
        <position position="56"/>
    </location>
</feature>
<dbReference type="SMART" id="SM00073">
    <property type="entry name" value="HPT"/>
    <property type="match status" value="1"/>
</dbReference>
<dbReference type="SUPFAM" id="SSF47226">
    <property type="entry name" value="Histidine-containing phosphotransfer domain, HPT domain"/>
    <property type="match status" value="1"/>
</dbReference>
<dbReference type="Gene3D" id="1.20.120.160">
    <property type="entry name" value="HPT domain"/>
    <property type="match status" value="1"/>
</dbReference>
<organism evidence="3 4">
    <name type="scientific">Imperialibacter roseus</name>
    <dbReference type="NCBI Taxonomy" id="1324217"/>
    <lineage>
        <taxon>Bacteria</taxon>
        <taxon>Pseudomonadati</taxon>
        <taxon>Bacteroidota</taxon>
        <taxon>Cytophagia</taxon>
        <taxon>Cytophagales</taxon>
        <taxon>Flammeovirgaceae</taxon>
        <taxon>Imperialibacter</taxon>
    </lineage>
</organism>
<dbReference type="Proteomes" id="UP001302349">
    <property type="component" value="Chromosome"/>
</dbReference>
<dbReference type="EMBL" id="CP136051">
    <property type="protein sequence ID" value="WOK08833.1"/>
    <property type="molecule type" value="Genomic_DNA"/>
</dbReference>
<keyword evidence="4" id="KW-1185">Reference proteome</keyword>
<dbReference type="RefSeq" id="WP_317491464.1">
    <property type="nucleotide sequence ID" value="NZ_CP136051.1"/>
</dbReference>
<reference evidence="3 4" key="1">
    <citation type="journal article" date="2023" name="Microbiol. Resour. Announc.">
        <title>Complete Genome Sequence of Imperialibacter roseus strain P4T.</title>
        <authorList>
            <person name="Tizabi D.R."/>
            <person name="Bachvaroff T."/>
            <person name="Hill R.T."/>
        </authorList>
    </citation>
    <scope>NUCLEOTIDE SEQUENCE [LARGE SCALE GENOMIC DNA]</scope>
    <source>
        <strain evidence="3 4">P4T</strain>
    </source>
</reference>